<evidence type="ECO:0000313" key="2">
    <source>
        <dbReference type="Proteomes" id="UP000285120"/>
    </source>
</evidence>
<proteinExistence type="predicted"/>
<name>A0A419V0B3_9BACL</name>
<dbReference type="OrthoDB" id="2869867at2"/>
<dbReference type="EMBL" id="RAPK01000010">
    <property type="protein sequence ID" value="RKD71375.1"/>
    <property type="molecule type" value="Genomic_DNA"/>
</dbReference>
<gene>
    <name evidence="1" type="ORF">ATL39_2771</name>
</gene>
<evidence type="ECO:0008006" key="3">
    <source>
        <dbReference type="Google" id="ProtNLM"/>
    </source>
</evidence>
<keyword evidence="2" id="KW-1185">Reference proteome</keyword>
<sequence length="715" mass="83386">MGKYELWLDESGDFEKDLIGKEVPSLVGGFLCSAGSINKEAANKILAQARMKTPSIPKWVHSTDIKGKKYGVFAIEVLQQLVSQDMKLVIFENQEKLKVVNSDVTYIHILSEGIVQLFQTLAMEEEEMDLHIIAANRMKATDNYKSKILNDEYKQRLQEKLELSFARRNLTSNKWRWKFSLASARIDERLMLTDVICHSWFRRGGNKFIEEQKNQIKNLYKNNYHFTAFEKATLKVIQRQLAEGQIGEALYEVLIMENESLATNRETKKVITDVELDQSLDSIIILIIKRLKLLPDFAQTTHLSIVTNRLKTLINLHRDFNKAQKILNKVKVVIIPKLQKYDIENNLFIFNINLMIFTSATHQGNIKLSDKQLNENKKYLNNLAKRWESLNLVMDFLVRESVHLINVYDFKEVIIKMDKLQKFIDSTIELFPLAFKDELSLYSNKMNSDIRGKVLGTRLQARYFLSREEPNQIQLARLDSEEAIKEFIDESDLSRQYQYRSQIECEDKEYIAAIWWLGKSVDINESCIEPLFLLEKLLLSSQRLFGIMHFSRIMSEAALSGNIELANSLYKSWVKANVSSLIIKDYKDNHPYEIILWKLGSYLMINGDTKAAIEKYKLAIDICFTHKEHLTMRSIGLVILTEMTSFLFKQEKHYKKANIELKILIDKYEIFIKEVDSPSVKKYFDSWDKELQSIKTLSNKDKSEKLFKLSRVIGY</sequence>
<dbReference type="Proteomes" id="UP000285120">
    <property type="component" value="Unassembled WGS sequence"/>
</dbReference>
<organism evidence="1 2">
    <name type="scientific">Sinobaca qinghaiensis</name>
    <dbReference type="NCBI Taxonomy" id="342944"/>
    <lineage>
        <taxon>Bacteria</taxon>
        <taxon>Bacillati</taxon>
        <taxon>Bacillota</taxon>
        <taxon>Bacilli</taxon>
        <taxon>Bacillales</taxon>
        <taxon>Sporolactobacillaceae</taxon>
        <taxon>Sinobaca</taxon>
    </lineage>
</organism>
<accession>A0A419V0B3</accession>
<dbReference type="AlphaFoldDB" id="A0A419V0B3"/>
<protein>
    <recommendedName>
        <fullName evidence="3">DUF3800 domain-containing protein</fullName>
    </recommendedName>
</protein>
<comment type="caution">
    <text evidence="1">The sequence shown here is derived from an EMBL/GenBank/DDBJ whole genome shotgun (WGS) entry which is preliminary data.</text>
</comment>
<reference evidence="1 2" key="1">
    <citation type="submission" date="2018-09" db="EMBL/GenBank/DDBJ databases">
        <title>Genomic Encyclopedia of Archaeal and Bacterial Type Strains, Phase II (KMG-II): from individual species to whole genera.</title>
        <authorList>
            <person name="Goeker M."/>
        </authorList>
    </citation>
    <scope>NUCLEOTIDE SEQUENCE [LARGE SCALE GENOMIC DNA]</scope>
    <source>
        <strain evidence="1 2">DSM 17008</strain>
    </source>
</reference>
<evidence type="ECO:0000313" key="1">
    <source>
        <dbReference type="EMBL" id="RKD71375.1"/>
    </source>
</evidence>
<dbReference type="RefSeq" id="WP_120193909.1">
    <property type="nucleotide sequence ID" value="NZ_RAPK01000010.1"/>
</dbReference>